<gene>
    <name evidence="1" type="ORF">ACTIVE_0369</name>
</gene>
<accession>A0A7D3VNH4</accession>
<dbReference type="Proteomes" id="UP000501240">
    <property type="component" value="Chromosome"/>
</dbReference>
<proteinExistence type="predicted"/>
<name>A0A7D3VNH4_ACTVE</name>
<keyword evidence="2" id="KW-1185">Reference proteome</keyword>
<sequence>MTAIGNTTIRVRRSEHASFIEPNASCACPNTSMGKSSPKFVLTDFEE</sequence>
<dbReference type="EMBL" id="CP053892">
    <property type="protein sequence ID" value="QKG18735.1"/>
    <property type="molecule type" value="Genomic_DNA"/>
</dbReference>
<protein>
    <submittedName>
        <fullName evidence="1">Uncharacterized protein</fullName>
    </submittedName>
</protein>
<organism evidence="1 2">
    <name type="scientific">Actinomadura verrucosospora</name>
    <dbReference type="NCBI Taxonomy" id="46165"/>
    <lineage>
        <taxon>Bacteria</taxon>
        <taxon>Bacillati</taxon>
        <taxon>Actinomycetota</taxon>
        <taxon>Actinomycetes</taxon>
        <taxon>Streptosporangiales</taxon>
        <taxon>Thermomonosporaceae</taxon>
        <taxon>Actinomadura</taxon>
    </lineage>
</organism>
<dbReference type="AlphaFoldDB" id="A0A7D3VNH4"/>
<evidence type="ECO:0000313" key="2">
    <source>
        <dbReference type="Proteomes" id="UP000501240"/>
    </source>
</evidence>
<reference evidence="1 2" key="1">
    <citation type="submission" date="2020-05" db="EMBL/GenBank/DDBJ databases">
        <title>Actinomadura verrucosospora NRRL-B18236 (PFL_A860) Genome sequencing and assembly.</title>
        <authorList>
            <person name="Samborskyy M."/>
        </authorList>
    </citation>
    <scope>NUCLEOTIDE SEQUENCE [LARGE SCALE GENOMIC DNA]</scope>
    <source>
        <strain evidence="1 2">NRRL:B18236</strain>
    </source>
</reference>
<evidence type="ECO:0000313" key="1">
    <source>
        <dbReference type="EMBL" id="QKG18735.1"/>
    </source>
</evidence>